<proteinExistence type="predicted"/>
<evidence type="ECO:0000313" key="3">
    <source>
        <dbReference type="EMBL" id="PDZ94758.1"/>
    </source>
</evidence>
<evidence type="ECO:0008006" key="5">
    <source>
        <dbReference type="Google" id="ProtNLM"/>
    </source>
</evidence>
<feature type="compositionally biased region" description="Polar residues" evidence="1">
    <location>
        <begin position="41"/>
        <end position="50"/>
    </location>
</feature>
<feature type="signal peptide" evidence="2">
    <location>
        <begin position="1"/>
        <end position="19"/>
    </location>
</feature>
<dbReference type="AlphaFoldDB" id="A0A9X6XVK7"/>
<evidence type="ECO:0000256" key="2">
    <source>
        <dbReference type="SAM" id="SignalP"/>
    </source>
</evidence>
<reference evidence="3 4" key="1">
    <citation type="submission" date="2017-09" db="EMBL/GenBank/DDBJ databases">
        <title>Large-scale bioinformatics analysis of Bacillus genomes uncovers conserved roles of natural products in bacterial physiology.</title>
        <authorList>
            <consortium name="Agbiome Team Llc"/>
            <person name="Bleich R.M."/>
            <person name="Grubbs K.J."/>
            <person name="Santa Maria K.C."/>
            <person name="Allen S.E."/>
            <person name="Farag S."/>
            <person name="Shank E.A."/>
            <person name="Bowers A."/>
        </authorList>
    </citation>
    <scope>NUCLEOTIDE SEQUENCE [LARGE SCALE GENOMIC DNA]</scope>
    <source>
        <strain evidence="3 4">AFS092789</strain>
    </source>
</reference>
<comment type="caution">
    <text evidence="3">The sequence shown here is derived from an EMBL/GenBank/DDBJ whole genome shotgun (WGS) entry which is preliminary data.</text>
</comment>
<feature type="region of interest" description="Disordered" evidence="1">
    <location>
        <begin position="24"/>
        <end position="57"/>
    </location>
</feature>
<dbReference type="EMBL" id="NVMX01000118">
    <property type="protein sequence ID" value="PDZ94758.1"/>
    <property type="molecule type" value="Genomic_DNA"/>
</dbReference>
<sequence length="199" mass="21963">MSKKLLSALTCGAIVFGLAACGSEEKNTTNSSPKTEEPTKQTENNSSTKTVSEEAKNAVGLSPEQFVKNYNKIKGEFAKEKVKLLPLEYNKDDRMMVLYTTPGLKDNQLGYTHIDYHTEKSGKTLSNVQYIGPMEEMSTIQAIVEATGMPWDAEVSQLVESKGQSKEEIRKNGWVLSVDKSAVGVRVFLVSLFDAKQSK</sequence>
<organism evidence="3 4">
    <name type="scientific">Bacillus cereus</name>
    <dbReference type="NCBI Taxonomy" id="1396"/>
    <lineage>
        <taxon>Bacteria</taxon>
        <taxon>Bacillati</taxon>
        <taxon>Bacillota</taxon>
        <taxon>Bacilli</taxon>
        <taxon>Bacillales</taxon>
        <taxon>Bacillaceae</taxon>
        <taxon>Bacillus</taxon>
        <taxon>Bacillus cereus group</taxon>
    </lineage>
</organism>
<evidence type="ECO:0000313" key="4">
    <source>
        <dbReference type="Proteomes" id="UP000219922"/>
    </source>
</evidence>
<evidence type="ECO:0000256" key="1">
    <source>
        <dbReference type="SAM" id="MobiDB-lite"/>
    </source>
</evidence>
<dbReference type="PROSITE" id="PS51257">
    <property type="entry name" value="PROKAR_LIPOPROTEIN"/>
    <property type="match status" value="1"/>
</dbReference>
<dbReference type="RefSeq" id="WP_098006684.1">
    <property type="nucleotide sequence ID" value="NZ_NVMX01000118.1"/>
</dbReference>
<gene>
    <name evidence="3" type="ORF">CON36_32070</name>
</gene>
<dbReference type="Proteomes" id="UP000219922">
    <property type="component" value="Unassembled WGS sequence"/>
</dbReference>
<feature type="chain" id="PRO_5040945537" description="Lipoprotein" evidence="2">
    <location>
        <begin position="20"/>
        <end position="199"/>
    </location>
</feature>
<name>A0A9X6XVK7_BACCE</name>
<accession>A0A9X6XVK7</accession>
<keyword evidence="2" id="KW-0732">Signal</keyword>
<protein>
    <recommendedName>
        <fullName evidence="5">Lipoprotein</fullName>
    </recommendedName>
</protein>